<proteinExistence type="predicted"/>
<reference evidence="1 2" key="1">
    <citation type="submission" date="2014-12" db="EMBL/GenBank/DDBJ databases">
        <title>Draft genome sequences of 10 type strains of Lactococcus.</title>
        <authorList>
            <person name="Sun Z."/>
            <person name="Zhong Z."/>
            <person name="Liu W."/>
            <person name="Zhang W."/>
            <person name="Zhang H."/>
        </authorList>
    </citation>
    <scope>NUCLEOTIDE SEQUENCE [LARGE SCALE GENOMIC DNA]</scope>
    <source>
        <strain evidence="1 2">DSM 21502</strain>
    </source>
</reference>
<dbReference type="EMBL" id="JXKC01000001">
    <property type="protein sequence ID" value="PCS21076.1"/>
    <property type="molecule type" value="Genomic_DNA"/>
</dbReference>
<sequence length="57" mass="6960">MIEHRADEWLAQFDWEPDVIDYDKFIEHFELEKRHYGLIVEVFDEIIGQPQLDSHCL</sequence>
<organism evidence="1 2">
    <name type="scientific">Lactococcus cremoris subsp. tructae</name>
    <dbReference type="NCBI Taxonomy" id="542833"/>
    <lineage>
        <taxon>Bacteria</taxon>
        <taxon>Bacillati</taxon>
        <taxon>Bacillota</taxon>
        <taxon>Bacilli</taxon>
        <taxon>Lactobacillales</taxon>
        <taxon>Streptococcaceae</taxon>
        <taxon>Lactococcus</taxon>
    </lineage>
</organism>
<dbReference type="RefSeq" id="WP_257013406.1">
    <property type="nucleotide sequence ID" value="NZ_JXKC01000001.1"/>
</dbReference>
<dbReference type="AlphaFoldDB" id="A0A2A5SYV4"/>
<evidence type="ECO:0000313" key="2">
    <source>
        <dbReference type="Proteomes" id="UP000218711"/>
    </source>
</evidence>
<protein>
    <submittedName>
        <fullName evidence="1">Uncharacterized protein</fullName>
    </submittedName>
</protein>
<dbReference type="Proteomes" id="UP000218711">
    <property type="component" value="Unassembled WGS sequence"/>
</dbReference>
<name>A0A2A5SYV4_LACLC</name>
<comment type="caution">
    <text evidence="1">The sequence shown here is derived from an EMBL/GenBank/DDBJ whole genome shotgun (WGS) entry which is preliminary data.</text>
</comment>
<evidence type="ECO:0000313" key="1">
    <source>
        <dbReference type="EMBL" id="PCS21076.1"/>
    </source>
</evidence>
<gene>
    <name evidence="1" type="ORF">RU92_GL000724</name>
</gene>
<accession>A0A2A5SYV4</accession>